<gene>
    <name evidence="2" type="ORF">KC614_03560</name>
</gene>
<accession>A0A955LKV1</accession>
<feature type="transmembrane region" description="Helical" evidence="1">
    <location>
        <begin position="70"/>
        <end position="91"/>
    </location>
</feature>
<feature type="transmembrane region" description="Helical" evidence="1">
    <location>
        <begin position="42"/>
        <end position="64"/>
    </location>
</feature>
<dbReference type="AlphaFoldDB" id="A0A955LKV1"/>
<feature type="transmembrane region" description="Helical" evidence="1">
    <location>
        <begin position="6"/>
        <end position="22"/>
    </location>
</feature>
<sequence length="109" mass="12340">MRTIILLIGWPVLVGGSIYILMKGQKVYSMVKGSLVGSLVRVLVFSMLIEMYSLGIVATALMLVDLSYTYVVLPIFMIWFVSFVATIRTLMSWENEERKMRAAVESQPK</sequence>
<evidence type="ECO:0000313" key="2">
    <source>
        <dbReference type="EMBL" id="MCA9392253.1"/>
    </source>
</evidence>
<keyword evidence="1" id="KW-1133">Transmembrane helix</keyword>
<name>A0A955LKV1_UNCKA</name>
<organism evidence="2 3">
    <name type="scientific">candidate division WWE3 bacterium</name>
    <dbReference type="NCBI Taxonomy" id="2053526"/>
    <lineage>
        <taxon>Bacteria</taxon>
        <taxon>Katanobacteria</taxon>
    </lineage>
</organism>
<evidence type="ECO:0000313" key="3">
    <source>
        <dbReference type="Proteomes" id="UP000751518"/>
    </source>
</evidence>
<evidence type="ECO:0000256" key="1">
    <source>
        <dbReference type="SAM" id="Phobius"/>
    </source>
</evidence>
<keyword evidence="1" id="KW-0812">Transmembrane</keyword>
<keyword evidence="1" id="KW-0472">Membrane</keyword>
<reference evidence="2" key="1">
    <citation type="submission" date="2020-04" db="EMBL/GenBank/DDBJ databases">
        <authorList>
            <person name="Zhang T."/>
        </authorList>
    </citation>
    <scope>NUCLEOTIDE SEQUENCE</scope>
    <source>
        <strain evidence="2">HKST-UBA03</strain>
    </source>
</reference>
<reference evidence="2" key="2">
    <citation type="journal article" date="2021" name="Microbiome">
        <title>Successional dynamics and alternative stable states in a saline activated sludge microbial community over 9 years.</title>
        <authorList>
            <person name="Wang Y."/>
            <person name="Ye J."/>
            <person name="Ju F."/>
            <person name="Liu L."/>
            <person name="Boyd J.A."/>
            <person name="Deng Y."/>
            <person name="Parks D.H."/>
            <person name="Jiang X."/>
            <person name="Yin X."/>
            <person name="Woodcroft B.J."/>
            <person name="Tyson G.W."/>
            <person name="Hugenholtz P."/>
            <person name="Polz M.F."/>
            <person name="Zhang T."/>
        </authorList>
    </citation>
    <scope>NUCLEOTIDE SEQUENCE</scope>
    <source>
        <strain evidence="2">HKST-UBA03</strain>
    </source>
</reference>
<comment type="caution">
    <text evidence="2">The sequence shown here is derived from an EMBL/GenBank/DDBJ whole genome shotgun (WGS) entry which is preliminary data.</text>
</comment>
<proteinExistence type="predicted"/>
<dbReference type="EMBL" id="JAGQKZ010000031">
    <property type="protein sequence ID" value="MCA9392253.1"/>
    <property type="molecule type" value="Genomic_DNA"/>
</dbReference>
<dbReference type="Proteomes" id="UP000751518">
    <property type="component" value="Unassembled WGS sequence"/>
</dbReference>
<protein>
    <submittedName>
        <fullName evidence="2">Uncharacterized protein</fullName>
    </submittedName>
</protein>